<sequence length="146" mass="16120">MIRLTDSDYDMIEVLKRSGRISVTDLAKTLSVSRSTAQKRLERLETSGVIDSYTCILAAPYQRDWVSAHVLVNVAPKTMDAVVQKLSRVTGVEEVHSVSGEFDLIVVIAAPSVQNLEAYVDTVIAIDGVERTRSSVILSTRINRRS</sequence>
<reference evidence="5 6" key="1">
    <citation type="journal article" date="2014" name="Antonie Van Leeuwenhoek">
        <title>Hyphomonas beringensis sp. nov. and Hyphomonas chukchiensis sp. nov., isolated from surface seawater of the Bering Sea and Chukchi Sea.</title>
        <authorList>
            <person name="Li C."/>
            <person name="Lai Q."/>
            <person name="Li G."/>
            <person name="Dong C."/>
            <person name="Wang J."/>
            <person name="Liao Y."/>
            <person name="Shao Z."/>
        </authorList>
    </citation>
    <scope>NUCLEOTIDE SEQUENCE [LARGE SCALE GENOMIC DNA]</scope>
    <source>
        <strain evidence="5 6">VP2</strain>
    </source>
</reference>
<keyword evidence="1" id="KW-0805">Transcription regulation</keyword>
<dbReference type="GO" id="GO:0005829">
    <property type="term" value="C:cytosol"/>
    <property type="evidence" value="ECO:0007669"/>
    <property type="project" value="TreeGrafter"/>
</dbReference>
<dbReference type="Proteomes" id="UP000024816">
    <property type="component" value="Unassembled WGS sequence"/>
</dbReference>
<dbReference type="SUPFAM" id="SSF46785">
    <property type="entry name" value="Winged helix' DNA-binding domain"/>
    <property type="match status" value="1"/>
</dbReference>
<dbReference type="InterPro" id="IPR011008">
    <property type="entry name" value="Dimeric_a/b-barrel"/>
</dbReference>
<protein>
    <submittedName>
        <fullName evidence="5">AsnC family transcriptional regulator</fullName>
    </submittedName>
</protein>
<comment type="caution">
    <text evidence="5">The sequence shown here is derived from an EMBL/GenBank/DDBJ whole genome shotgun (WGS) entry which is preliminary data.</text>
</comment>
<evidence type="ECO:0000256" key="1">
    <source>
        <dbReference type="ARBA" id="ARBA00023015"/>
    </source>
</evidence>
<keyword evidence="6" id="KW-1185">Reference proteome</keyword>
<organism evidence="5 6">
    <name type="scientific">Hyphomonas jannaschiana VP2</name>
    <dbReference type="NCBI Taxonomy" id="1280952"/>
    <lineage>
        <taxon>Bacteria</taxon>
        <taxon>Pseudomonadati</taxon>
        <taxon>Pseudomonadota</taxon>
        <taxon>Alphaproteobacteria</taxon>
        <taxon>Hyphomonadales</taxon>
        <taxon>Hyphomonadaceae</taxon>
        <taxon>Hyphomonas</taxon>
    </lineage>
</organism>
<dbReference type="GO" id="GO:0043565">
    <property type="term" value="F:sequence-specific DNA binding"/>
    <property type="evidence" value="ECO:0007669"/>
    <property type="project" value="InterPro"/>
</dbReference>
<dbReference type="PATRIC" id="fig|1280952.3.peg.1175"/>
<dbReference type="InterPro" id="IPR000485">
    <property type="entry name" value="AsnC-type_HTH_dom"/>
</dbReference>
<dbReference type="AlphaFoldDB" id="A0A059FGJ0"/>
<proteinExistence type="predicted"/>
<dbReference type="Pfam" id="PF01037">
    <property type="entry name" value="AsnC_trans_reg"/>
    <property type="match status" value="1"/>
</dbReference>
<dbReference type="PANTHER" id="PTHR30154:SF53">
    <property type="entry name" value="HTH-TYPE TRANSCRIPTIONAL REGULATOR LRPC"/>
    <property type="match status" value="1"/>
</dbReference>
<dbReference type="STRING" id="1280952.HJA_05922"/>
<dbReference type="eggNOG" id="COG1522">
    <property type="taxonomic scope" value="Bacteria"/>
</dbReference>
<dbReference type="RefSeq" id="WP_035579442.1">
    <property type="nucleotide sequence ID" value="NZ_ARYJ01000003.1"/>
</dbReference>
<accession>A0A059FGJ0</accession>
<evidence type="ECO:0000313" key="5">
    <source>
        <dbReference type="EMBL" id="KCZ89765.1"/>
    </source>
</evidence>
<dbReference type="Gene3D" id="1.10.10.10">
    <property type="entry name" value="Winged helix-like DNA-binding domain superfamily/Winged helix DNA-binding domain"/>
    <property type="match status" value="1"/>
</dbReference>
<dbReference type="GO" id="GO:0006355">
    <property type="term" value="P:regulation of DNA-templated transcription"/>
    <property type="evidence" value="ECO:0007669"/>
    <property type="project" value="UniProtKB-ARBA"/>
</dbReference>
<evidence type="ECO:0000313" key="6">
    <source>
        <dbReference type="Proteomes" id="UP000024816"/>
    </source>
</evidence>
<dbReference type="SUPFAM" id="SSF54909">
    <property type="entry name" value="Dimeric alpha+beta barrel"/>
    <property type="match status" value="1"/>
</dbReference>
<dbReference type="OrthoDB" id="9809462at2"/>
<dbReference type="GO" id="GO:0043200">
    <property type="term" value="P:response to amino acid"/>
    <property type="evidence" value="ECO:0007669"/>
    <property type="project" value="TreeGrafter"/>
</dbReference>
<dbReference type="SMART" id="SM00344">
    <property type="entry name" value="HTH_ASNC"/>
    <property type="match status" value="1"/>
</dbReference>
<evidence type="ECO:0000259" key="4">
    <source>
        <dbReference type="Pfam" id="PF01037"/>
    </source>
</evidence>
<dbReference type="InterPro" id="IPR036390">
    <property type="entry name" value="WH_DNA-bd_sf"/>
</dbReference>
<keyword evidence="2" id="KW-0238">DNA-binding</keyword>
<dbReference type="InterPro" id="IPR019888">
    <property type="entry name" value="Tscrpt_reg_AsnC-like"/>
</dbReference>
<dbReference type="PRINTS" id="PR00033">
    <property type="entry name" value="HTHASNC"/>
</dbReference>
<dbReference type="PANTHER" id="PTHR30154">
    <property type="entry name" value="LEUCINE-RESPONSIVE REGULATORY PROTEIN"/>
    <property type="match status" value="1"/>
</dbReference>
<dbReference type="CDD" id="cd00090">
    <property type="entry name" value="HTH_ARSR"/>
    <property type="match status" value="1"/>
</dbReference>
<evidence type="ECO:0000256" key="2">
    <source>
        <dbReference type="ARBA" id="ARBA00023125"/>
    </source>
</evidence>
<evidence type="ECO:0000256" key="3">
    <source>
        <dbReference type="ARBA" id="ARBA00023163"/>
    </source>
</evidence>
<keyword evidence="3" id="KW-0804">Transcription</keyword>
<dbReference type="Gene3D" id="3.30.70.920">
    <property type="match status" value="1"/>
</dbReference>
<dbReference type="InterPro" id="IPR036388">
    <property type="entry name" value="WH-like_DNA-bd_sf"/>
</dbReference>
<dbReference type="InterPro" id="IPR011991">
    <property type="entry name" value="ArsR-like_HTH"/>
</dbReference>
<dbReference type="EMBL" id="ARYJ01000003">
    <property type="protein sequence ID" value="KCZ89765.1"/>
    <property type="molecule type" value="Genomic_DNA"/>
</dbReference>
<name>A0A059FGJ0_9PROT</name>
<dbReference type="Pfam" id="PF13412">
    <property type="entry name" value="HTH_24"/>
    <property type="match status" value="1"/>
</dbReference>
<gene>
    <name evidence="5" type="ORF">HJA_05922</name>
</gene>
<feature type="domain" description="Transcription regulator AsnC/Lrp ligand binding" evidence="4">
    <location>
        <begin position="70"/>
        <end position="140"/>
    </location>
</feature>
<dbReference type="InterPro" id="IPR019887">
    <property type="entry name" value="Tscrpt_reg_AsnC/Lrp_C"/>
</dbReference>